<name>A0A5C5WNC6_9PLAN</name>
<keyword evidence="2" id="KW-1185">Reference proteome</keyword>
<protein>
    <submittedName>
        <fullName evidence="1">Uncharacterized protein</fullName>
    </submittedName>
</protein>
<dbReference type="Proteomes" id="UP000317243">
    <property type="component" value="Unassembled WGS sequence"/>
</dbReference>
<organism evidence="1 2">
    <name type="scientific">Thalassoglobus neptunius</name>
    <dbReference type="NCBI Taxonomy" id="1938619"/>
    <lineage>
        <taxon>Bacteria</taxon>
        <taxon>Pseudomonadati</taxon>
        <taxon>Planctomycetota</taxon>
        <taxon>Planctomycetia</taxon>
        <taxon>Planctomycetales</taxon>
        <taxon>Planctomycetaceae</taxon>
        <taxon>Thalassoglobus</taxon>
    </lineage>
</organism>
<dbReference type="AlphaFoldDB" id="A0A5C5WNC6"/>
<comment type="caution">
    <text evidence="1">The sequence shown here is derived from an EMBL/GenBank/DDBJ whole genome shotgun (WGS) entry which is preliminary data.</text>
</comment>
<gene>
    <name evidence="1" type="ORF">KOR42_31940</name>
</gene>
<proteinExistence type="predicted"/>
<evidence type="ECO:0000313" key="1">
    <source>
        <dbReference type="EMBL" id="TWT52097.1"/>
    </source>
</evidence>
<reference evidence="1 2" key="1">
    <citation type="submission" date="2019-02" db="EMBL/GenBank/DDBJ databases">
        <title>Deep-cultivation of Planctomycetes and their phenomic and genomic characterization uncovers novel biology.</title>
        <authorList>
            <person name="Wiegand S."/>
            <person name="Jogler M."/>
            <person name="Boedeker C."/>
            <person name="Pinto D."/>
            <person name="Vollmers J."/>
            <person name="Rivas-Marin E."/>
            <person name="Kohn T."/>
            <person name="Peeters S.H."/>
            <person name="Heuer A."/>
            <person name="Rast P."/>
            <person name="Oberbeckmann S."/>
            <person name="Bunk B."/>
            <person name="Jeske O."/>
            <person name="Meyerdierks A."/>
            <person name="Storesund J.E."/>
            <person name="Kallscheuer N."/>
            <person name="Luecker S."/>
            <person name="Lage O.M."/>
            <person name="Pohl T."/>
            <person name="Merkel B.J."/>
            <person name="Hornburger P."/>
            <person name="Mueller R.-W."/>
            <person name="Bruemmer F."/>
            <person name="Labrenz M."/>
            <person name="Spormann A.M."/>
            <person name="Op Den Camp H."/>
            <person name="Overmann J."/>
            <person name="Amann R."/>
            <person name="Jetten M.S.M."/>
            <person name="Mascher T."/>
            <person name="Medema M.H."/>
            <person name="Devos D.P."/>
            <person name="Kaster A.-K."/>
            <person name="Ovreas L."/>
            <person name="Rohde M."/>
            <person name="Galperin M.Y."/>
            <person name="Jogler C."/>
        </authorList>
    </citation>
    <scope>NUCLEOTIDE SEQUENCE [LARGE SCALE GENOMIC DNA]</scope>
    <source>
        <strain evidence="1 2">KOR42</strain>
    </source>
</reference>
<evidence type="ECO:0000313" key="2">
    <source>
        <dbReference type="Proteomes" id="UP000317243"/>
    </source>
</evidence>
<accession>A0A5C5WNC6</accession>
<dbReference type="EMBL" id="SIHI01000008">
    <property type="protein sequence ID" value="TWT52097.1"/>
    <property type="molecule type" value="Genomic_DNA"/>
</dbReference>
<sequence length="37" mass="4083">MNAPGLAIRTIGKTGKGSVRFAVDRERQLINVILRCQ</sequence>